<dbReference type="PANTHER" id="PTHR13789:SF309">
    <property type="entry name" value="PUTATIVE (AFU_ORTHOLOGUE AFUA_6G14510)-RELATED"/>
    <property type="match status" value="1"/>
</dbReference>
<keyword evidence="2 5" id="KW-0503">Monooxygenase</keyword>
<sequence>MSKPRALVIGAGVGGLTAAVALSARGWRVTVLERAPALEPVGAGIAVAPNALRALDVVGLGDAVRALRSWTDEGGGLRTPSGRWLARTTGDKAAARFGDPLVLLARSTLVDLLRSRLPADVTVRTGTPAALDDPGDPGEGKRPATVRTEDGEVFEAELVVAADGIHSATRRALFPAHPGPRYAGFTTWRFLAEAPGERVPPHETWGRGTTWGTQPLPDGRLYAYAAATVPEGQRAPDGERAELMRLFGTWHWPLPQLIQAVRSEDVLRNDVHHMTEPLPAHHAGRTVLIGDAAHAMTPSAGQGGNQSIEDAIVLGQHADPGRDIAVTLAAHTRDRLPRTSEVVRRSARAARMTTLTSGPACALRNAVIGAVTRLAPGAALRVMDGIADWSPPQRTYASQSRSSAHTSGQSRPPGP</sequence>
<protein>
    <submittedName>
        <fullName evidence="5">FAD-dependent monooxygenase</fullName>
    </submittedName>
</protein>
<feature type="region of interest" description="Disordered" evidence="3">
    <location>
        <begin position="390"/>
        <end position="415"/>
    </location>
</feature>
<evidence type="ECO:0000256" key="1">
    <source>
        <dbReference type="ARBA" id="ARBA00023002"/>
    </source>
</evidence>
<evidence type="ECO:0000313" key="5">
    <source>
        <dbReference type="EMBL" id="MDJ1135630.1"/>
    </source>
</evidence>
<dbReference type="GO" id="GO:0004497">
    <property type="term" value="F:monooxygenase activity"/>
    <property type="evidence" value="ECO:0007669"/>
    <property type="project" value="UniProtKB-KW"/>
</dbReference>
<dbReference type="Gene3D" id="3.50.50.60">
    <property type="entry name" value="FAD/NAD(P)-binding domain"/>
    <property type="match status" value="1"/>
</dbReference>
<comment type="caution">
    <text evidence="5">The sequence shown here is derived from an EMBL/GenBank/DDBJ whole genome shotgun (WGS) entry which is preliminary data.</text>
</comment>
<evidence type="ECO:0000259" key="4">
    <source>
        <dbReference type="Pfam" id="PF01494"/>
    </source>
</evidence>
<dbReference type="Proteomes" id="UP001214441">
    <property type="component" value="Unassembled WGS sequence"/>
</dbReference>
<dbReference type="EMBL" id="JANCPR020000031">
    <property type="protein sequence ID" value="MDJ1135630.1"/>
    <property type="molecule type" value="Genomic_DNA"/>
</dbReference>
<dbReference type="SUPFAM" id="SSF51905">
    <property type="entry name" value="FAD/NAD(P)-binding domain"/>
    <property type="match status" value="1"/>
</dbReference>
<dbReference type="Pfam" id="PF01494">
    <property type="entry name" value="FAD_binding_3"/>
    <property type="match status" value="1"/>
</dbReference>
<feature type="compositionally biased region" description="Polar residues" evidence="3">
    <location>
        <begin position="392"/>
        <end position="415"/>
    </location>
</feature>
<name>A0ABT7A2T1_9ACTN</name>
<keyword evidence="1" id="KW-0560">Oxidoreductase</keyword>
<proteinExistence type="predicted"/>
<dbReference type="InterPro" id="IPR002938">
    <property type="entry name" value="FAD-bd"/>
</dbReference>
<reference evidence="5 6" key="1">
    <citation type="submission" date="2023-05" db="EMBL/GenBank/DDBJ databases">
        <title>Streptantibioticus silvisoli sp. nov., acidotolerant actinomycetes 1 from pine litter.</title>
        <authorList>
            <person name="Swiecimska M."/>
            <person name="Golinska P."/>
            <person name="Sangal V."/>
            <person name="Wachnowicz B."/>
            <person name="Goodfellow M."/>
        </authorList>
    </citation>
    <scope>NUCLEOTIDE SEQUENCE [LARGE SCALE GENOMIC DNA]</scope>
    <source>
        <strain evidence="5 6">DSM 42109</strain>
    </source>
</reference>
<gene>
    <name evidence="5" type="ORF">NMN56_027495</name>
</gene>
<organism evidence="5 6">
    <name type="scientific">Streptomyces iconiensis</name>
    <dbReference type="NCBI Taxonomy" id="1384038"/>
    <lineage>
        <taxon>Bacteria</taxon>
        <taxon>Bacillati</taxon>
        <taxon>Actinomycetota</taxon>
        <taxon>Actinomycetes</taxon>
        <taxon>Kitasatosporales</taxon>
        <taxon>Streptomycetaceae</taxon>
        <taxon>Streptomyces</taxon>
    </lineage>
</organism>
<dbReference type="InterPro" id="IPR036188">
    <property type="entry name" value="FAD/NAD-bd_sf"/>
</dbReference>
<dbReference type="InterPro" id="IPR050493">
    <property type="entry name" value="FAD-dep_Monooxygenase_BioMet"/>
</dbReference>
<dbReference type="PRINTS" id="PR00420">
    <property type="entry name" value="RNGMNOXGNASE"/>
</dbReference>
<evidence type="ECO:0000313" key="6">
    <source>
        <dbReference type="Proteomes" id="UP001214441"/>
    </source>
</evidence>
<keyword evidence="6" id="KW-1185">Reference proteome</keyword>
<feature type="region of interest" description="Disordered" evidence="3">
    <location>
        <begin position="125"/>
        <end position="144"/>
    </location>
</feature>
<evidence type="ECO:0000256" key="3">
    <source>
        <dbReference type="SAM" id="MobiDB-lite"/>
    </source>
</evidence>
<evidence type="ECO:0000256" key="2">
    <source>
        <dbReference type="ARBA" id="ARBA00023033"/>
    </source>
</evidence>
<feature type="domain" description="FAD-binding" evidence="4">
    <location>
        <begin position="6"/>
        <end position="316"/>
    </location>
</feature>
<accession>A0ABT7A2T1</accession>
<dbReference type="RefSeq" id="WP_274046320.1">
    <property type="nucleotide sequence ID" value="NZ_JANCPR020000031.1"/>
</dbReference>
<dbReference type="PANTHER" id="PTHR13789">
    <property type="entry name" value="MONOOXYGENASE"/>
    <property type="match status" value="1"/>
</dbReference>